<name>A0A6J5PM53_9CAUD</name>
<protein>
    <submittedName>
        <fullName evidence="1">Uncharacterized protein</fullName>
    </submittedName>
</protein>
<accession>A0A6J5PM53</accession>
<reference evidence="1" key="1">
    <citation type="submission" date="2020-04" db="EMBL/GenBank/DDBJ databases">
        <authorList>
            <person name="Chiriac C."/>
            <person name="Salcher M."/>
            <person name="Ghai R."/>
            <person name="Kavagutti S V."/>
        </authorList>
    </citation>
    <scope>NUCLEOTIDE SEQUENCE</scope>
</reference>
<dbReference type="EMBL" id="LR796832">
    <property type="protein sequence ID" value="CAB4168714.1"/>
    <property type="molecule type" value="Genomic_DNA"/>
</dbReference>
<proteinExistence type="predicted"/>
<sequence length="238" mass="26480">MTQSIVALELLRRTAVLIGAIPAGAQLSSQDSNDMLTTLNEMLDSWSTESLAVYGQANIEFPIVGGKAVYTWGAGADWDSPRPVRIEDMSFIYGGDNYHLREMIQQEYNQMLDKSLTGLIPERWMLTNSFPNAEVTFYPVPSNNGTANIQAYRVLTNISSLTTQVYLPPGYLRAIRYCLAVELWPEYPNPQIDINTIKAISLRAKANIKIANQTDELISFESIPGVASYGSAFDWRVG</sequence>
<evidence type="ECO:0000313" key="1">
    <source>
        <dbReference type="EMBL" id="CAB4168714.1"/>
    </source>
</evidence>
<gene>
    <name evidence="1" type="ORF">UFOVP580_23</name>
</gene>
<organism evidence="1">
    <name type="scientific">uncultured Caudovirales phage</name>
    <dbReference type="NCBI Taxonomy" id="2100421"/>
    <lineage>
        <taxon>Viruses</taxon>
        <taxon>Duplodnaviria</taxon>
        <taxon>Heunggongvirae</taxon>
        <taxon>Uroviricota</taxon>
        <taxon>Caudoviricetes</taxon>
        <taxon>Peduoviridae</taxon>
        <taxon>Maltschvirus</taxon>
        <taxon>Maltschvirus maltsch</taxon>
    </lineage>
</organism>